<evidence type="ECO:0000313" key="4">
    <source>
        <dbReference type="EMBL" id="MST32108.1"/>
    </source>
</evidence>
<gene>
    <name evidence="4" type="ORF">GHK86_05125</name>
</gene>
<dbReference type="InterPro" id="IPR058548">
    <property type="entry name" value="MlaB-like_STAS"/>
</dbReference>
<evidence type="ECO:0000259" key="2">
    <source>
        <dbReference type="PROSITE" id="PS50112"/>
    </source>
</evidence>
<dbReference type="SUPFAM" id="SSF52091">
    <property type="entry name" value="SpoIIaa-like"/>
    <property type="match status" value="1"/>
</dbReference>
<dbReference type="Pfam" id="PF08448">
    <property type="entry name" value="PAS_4"/>
    <property type="match status" value="1"/>
</dbReference>
<dbReference type="CDD" id="cd00130">
    <property type="entry name" value="PAS"/>
    <property type="match status" value="1"/>
</dbReference>
<name>A0ABW9QUP7_9ACTN</name>
<dbReference type="InterPro" id="IPR000014">
    <property type="entry name" value="PAS"/>
</dbReference>
<dbReference type="Gene3D" id="3.30.450.20">
    <property type="entry name" value="PAS domain"/>
    <property type="match status" value="1"/>
</dbReference>
<comment type="caution">
    <text evidence="4">The sequence shown here is derived from an EMBL/GenBank/DDBJ whole genome shotgun (WGS) entry which is preliminary data.</text>
</comment>
<proteinExistence type="predicted"/>
<feature type="domain" description="PAS" evidence="2">
    <location>
        <begin position="200"/>
        <end position="236"/>
    </location>
</feature>
<evidence type="ECO:0000256" key="1">
    <source>
        <dbReference type="SAM" id="MobiDB-lite"/>
    </source>
</evidence>
<protein>
    <submittedName>
        <fullName evidence="4">STAS domain-containing protein</fullName>
    </submittedName>
</protein>
<dbReference type="Pfam" id="PF13466">
    <property type="entry name" value="STAS_2"/>
    <property type="match status" value="1"/>
</dbReference>
<dbReference type="InterPro" id="IPR013656">
    <property type="entry name" value="PAS_4"/>
</dbReference>
<feature type="compositionally biased region" description="Low complexity" evidence="1">
    <location>
        <begin position="1"/>
        <end position="14"/>
    </location>
</feature>
<dbReference type="Gene3D" id="3.30.750.24">
    <property type="entry name" value="STAS domain"/>
    <property type="match status" value="1"/>
</dbReference>
<dbReference type="PROSITE" id="PS50801">
    <property type="entry name" value="STAS"/>
    <property type="match status" value="1"/>
</dbReference>
<dbReference type="PROSITE" id="PS50112">
    <property type="entry name" value="PAS"/>
    <property type="match status" value="1"/>
</dbReference>
<sequence length="393" mass="42005">MWRGPPALGASRAARPARRQPDGNTVAAWAASCMQARRGGHVPGVARKGTSMHDPQVLSIVVDARGAPPVVRLRGELDLAGADVAEDSLVQAADPMVVVDLKRLTFIDGQGIAALLSAKRRIEATGGRLVLRNVPSTVERTIEMAGDQPALLPDGFLRGAGPEAPPPPGNRSADGAAERSRGSRRLPRGVIRGIESSAWFRAADKPYLVVDAELRISAVNAAYEEVTGQPRDSLIGAWMFEAFPDNPADPHGGAANLSTSFEHVLRRGLRHWMGVQRYDVPGSAEGEFVYKEWVPVNSPLVRGGRVVGAIHHVEDVTDVVDGAGRDRVEMTLSARALAVRFPTLGYNQVLGVLTESHRDVAQTLGKLDGGQAVALAVQRLEELSGESPRKNAW</sequence>
<accession>A0ABW9QUP7</accession>
<feature type="region of interest" description="Disordered" evidence="1">
    <location>
        <begin position="1"/>
        <end position="23"/>
    </location>
</feature>
<dbReference type="CDD" id="cd07043">
    <property type="entry name" value="STAS_anti-anti-sigma_factors"/>
    <property type="match status" value="1"/>
</dbReference>
<evidence type="ECO:0000259" key="3">
    <source>
        <dbReference type="PROSITE" id="PS50801"/>
    </source>
</evidence>
<keyword evidence="5" id="KW-1185">Reference proteome</keyword>
<dbReference type="EMBL" id="WJHE01000215">
    <property type="protein sequence ID" value="MST32108.1"/>
    <property type="molecule type" value="Genomic_DNA"/>
</dbReference>
<dbReference type="SUPFAM" id="SSF55785">
    <property type="entry name" value="PYP-like sensor domain (PAS domain)"/>
    <property type="match status" value="1"/>
</dbReference>
<dbReference type="InterPro" id="IPR036513">
    <property type="entry name" value="STAS_dom_sf"/>
</dbReference>
<dbReference type="InterPro" id="IPR002645">
    <property type="entry name" value="STAS_dom"/>
</dbReference>
<dbReference type="Proteomes" id="UP000437736">
    <property type="component" value="Unassembled WGS sequence"/>
</dbReference>
<reference evidence="4 5" key="1">
    <citation type="submission" date="2019-11" db="EMBL/GenBank/DDBJ databases">
        <title>Acidiferrimicrobium australis gen. nov., sp. nov., an acidophilic and obligately heterotrophic, member of the Actinobacteria that catalyses dissimilatory oxido- reduction of iron isolated from metal-rich acidic water in Chile.</title>
        <authorList>
            <person name="Gonzalez D."/>
            <person name="Huber K."/>
            <person name="Hedrich S."/>
            <person name="Rojas-Villalobos C."/>
            <person name="Quatrini R."/>
            <person name="Dinamarca M.A."/>
            <person name="Schwarz A."/>
            <person name="Canales C."/>
            <person name="Nancucheo I."/>
        </authorList>
    </citation>
    <scope>NUCLEOTIDE SEQUENCE [LARGE SCALE GENOMIC DNA]</scope>
    <source>
        <strain evidence="4 5">USS-CCA1</strain>
    </source>
</reference>
<organism evidence="4 5">
    <name type="scientific">Acidiferrimicrobium australe</name>
    <dbReference type="NCBI Taxonomy" id="2664430"/>
    <lineage>
        <taxon>Bacteria</taxon>
        <taxon>Bacillati</taxon>
        <taxon>Actinomycetota</taxon>
        <taxon>Acidimicrobiia</taxon>
        <taxon>Acidimicrobiales</taxon>
        <taxon>Acidimicrobiaceae</taxon>
        <taxon>Acidiferrimicrobium</taxon>
    </lineage>
</organism>
<feature type="domain" description="STAS" evidence="3">
    <location>
        <begin position="70"/>
        <end position="146"/>
    </location>
</feature>
<feature type="region of interest" description="Disordered" evidence="1">
    <location>
        <begin position="156"/>
        <end position="184"/>
    </location>
</feature>
<dbReference type="PROSITE" id="PS51257">
    <property type="entry name" value="PROKAR_LIPOPROTEIN"/>
    <property type="match status" value="1"/>
</dbReference>
<dbReference type="InterPro" id="IPR035965">
    <property type="entry name" value="PAS-like_dom_sf"/>
</dbReference>
<evidence type="ECO:0000313" key="5">
    <source>
        <dbReference type="Proteomes" id="UP000437736"/>
    </source>
</evidence>